<accession>A0ACB8SM72</accession>
<protein>
    <submittedName>
        <fullName evidence="1">Uncharacterized protein</fullName>
    </submittedName>
</protein>
<reference evidence="1" key="1">
    <citation type="submission" date="2021-03" db="EMBL/GenBank/DDBJ databases">
        <authorList>
            <consortium name="DOE Joint Genome Institute"/>
            <person name="Ahrendt S."/>
            <person name="Looney B.P."/>
            <person name="Miyauchi S."/>
            <person name="Morin E."/>
            <person name="Drula E."/>
            <person name="Courty P.E."/>
            <person name="Chicoki N."/>
            <person name="Fauchery L."/>
            <person name="Kohler A."/>
            <person name="Kuo A."/>
            <person name="Labutti K."/>
            <person name="Pangilinan J."/>
            <person name="Lipzen A."/>
            <person name="Riley R."/>
            <person name="Andreopoulos W."/>
            <person name="He G."/>
            <person name="Johnson J."/>
            <person name="Barry K.W."/>
            <person name="Grigoriev I.V."/>
            <person name="Nagy L."/>
            <person name="Hibbett D."/>
            <person name="Henrissat B."/>
            <person name="Matheny P.B."/>
            <person name="Labbe J."/>
            <person name="Martin F."/>
        </authorList>
    </citation>
    <scope>NUCLEOTIDE SEQUENCE</scope>
    <source>
        <strain evidence="1">HHB10654</strain>
    </source>
</reference>
<gene>
    <name evidence="1" type="ORF">BV25DRAFT_1920282</name>
</gene>
<evidence type="ECO:0000313" key="2">
    <source>
        <dbReference type="Proteomes" id="UP000814140"/>
    </source>
</evidence>
<dbReference type="Proteomes" id="UP000814140">
    <property type="component" value="Unassembled WGS sequence"/>
</dbReference>
<keyword evidence="2" id="KW-1185">Reference proteome</keyword>
<reference evidence="1" key="2">
    <citation type="journal article" date="2022" name="New Phytol.">
        <title>Evolutionary transition to the ectomycorrhizal habit in the genomes of a hyperdiverse lineage of mushroom-forming fungi.</title>
        <authorList>
            <person name="Looney B."/>
            <person name="Miyauchi S."/>
            <person name="Morin E."/>
            <person name="Drula E."/>
            <person name="Courty P.E."/>
            <person name="Kohler A."/>
            <person name="Kuo A."/>
            <person name="LaButti K."/>
            <person name="Pangilinan J."/>
            <person name="Lipzen A."/>
            <person name="Riley R."/>
            <person name="Andreopoulos W."/>
            <person name="He G."/>
            <person name="Johnson J."/>
            <person name="Nolan M."/>
            <person name="Tritt A."/>
            <person name="Barry K.W."/>
            <person name="Grigoriev I.V."/>
            <person name="Nagy L.G."/>
            <person name="Hibbett D."/>
            <person name="Henrissat B."/>
            <person name="Matheny P.B."/>
            <person name="Labbe J."/>
            <person name="Martin F.M."/>
        </authorList>
    </citation>
    <scope>NUCLEOTIDE SEQUENCE</scope>
    <source>
        <strain evidence="1">HHB10654</strain>
    </source>
</reference>
<dbReference type="EMBL" id="MU277249">
    <property type="protein sequence ID" value="KAI0057317.1"/>
    <property type="molecule type" value="Genomic_DNA"/>
</dbReference>
<evidence type="ECO:0000313" key="1">
    <source>
        <dbReference type="EMBL" id="KAI0057317.1"/>
    </source>
</evidence>
<name>A0ACB8SM72_9AGAM</name>
<organism evidence="1 2">
    <name type="scientific">Artomyces pyxidatus</name>
    <dbReference type="NCBI Taxonomy" id="48021"/>
    <lineage>
        <taxon>Eukaryota</taxon>
        <taxon>Fungi</taxon>
        <taxon>Dikarya</taxon>
        <taxon>Basidiomycota</taxon>
        <taxon>Agaricomycotina</taxon>
        <taxon>Agaricomycetes</taxon>
        <taxon>Russulales</taxon>
        <taxon>Auriscalpiaceae</taxon>
        <taxon>Artomyces</taxon>
    </lineage>
</organism>
<comment type="caution">
    <text evidence="1">The sequence shown here is derived from an EMBL/GenBank/DDBJ whole genome shotgun (WGS) entry which is preliminary data.</text>
</comment>
<sequence length="78" mass="8609">MQARRRWDVNVGTIFGIYETAKDPKGTIADVLSPGSQMVAADLNVVKPHISSAAVERVEEDVVLVFVQDLDDDRSPRL</sequence>
<proteinExistence type="predicted"/>